<dbReference type="Gene3D" id="1.10.260.40">
    <property type="entry name" value="lambda repressor-like DNA-binding domains"/>
    <property type="match status" value="1"/>
</dbReference>
<dbReference type="SMART" id="SM00530">
    <property type="entry name" value="HTH_XRE"/>
    <property type="match status" value="1"/>
</dbReference>
<accession>A0A3D9YUF8</accession>
<organism evidence="2 3">
    <name type="scientific">Methylovirgula ligni</name>
    <dbReference type="NCBI Taxonomy" id="569860"/>
    <lineage>
        <taxon>Bacteria</taxon>
        <taxon>Pseudomonadati</taxon>
        <taxon>Pseudomonadota</taxon>
        <taxon>Alphaproteobacteria</taxon>
        <taxon>Hyphomicrobiales</taxon>
        <taxon>Beijerinckiaceae</taxon>
        <taxon>Methylovirgula</taxon>
    </lineage>
</organism>
<sequence>MKKAPNPIDRHVGSRVRMRRVLLGMSQEKLGEALGLTFQQIQKYEKGTNRIGASRLQQISRALNVPPAFFFDGAPLHDETGLENGSVLSVAEPSSSSFVLDFISTAEGLHLNKAFARIQDPKVRKRIIDLVTSLASDDIAPAPSHEVRQEEKS</sequence>
<dbReference type="OrthoDB" id="9797172at2"/>
<dbReference type="InterPro" id="IPR010982">
    <property type="entry name" value="Lambda_DNA-bd_dom_sf"/>
</dbReference>
<dbReference type="Proteomes" id="UP000256900">
    <property type="component" value="Unassembled WGS sequence"/>
</dbReference>
<protein>
    <submittedName>
        <fullName evidence="2">Transcriptional regulator</fullName>
    </submittedName>
</protein>
<gene>
    <name evidence="2" type="ORF">DES32_2661</name>
</gene>
<proteinExistence type="predicted"/>
<dbReference type="SUPFAM" id="SSF47413">
    <property type="entry name" value="lambda repressor-like DNA-binding domains"/>
    <property type="match status" value="1"/>
</dbReference>
<dbReference type="RefSeq" id="WP_115837188.1">
    <property type="nucleotide sequence ID" value="NZ_CP025086.1"/>
</dbReference>
<dbReference type="InterPro" id="IPR001387">
    <property type="entry name" value="Cro/C1-type_HTH"/>
</dbReference>
<evidence type="ECO:0000313" key="2">
    <source>
        <dbReference type="EMBL" id="REF84552.1"/>
    </source>
</evidence>
<name>A0A3D9YUF8_9HYPH</name>
<dbReference type="PROSITE" id="PS50943">
    <property type="entry name" value="HTH_CROC1"/>
    <property type="match status" value="1"/>
</dbReference>
<reference evidence="2 3" key="1">
    <citation type="submission" date="2018-08" db="EMBL/GenBank/DDBJ databases">
        <title>Genomic Encyclopedia of Type Strains, Phase IV (KMG-IV): sequencing the most valuable type-strain genomes for metagenomic binning, comparative biology and taxonomic classification.</title>
        <authorList>
            <person name="Goeker M."/>
        </authorList>
    </citation>
    <scope>NUCLEOTIDE SEQUENCE [LARGE SCALE GENOMIC DNA]</scope>
    <source>
        <strain evidence="2 3">BW863</strain>
    </source>
</reference>
<dbReference type="CDD" id="cd00093">
    <property type="entry name" value="HTH_XRE"/>
    <property type="match status" value="1"/>
</dbReference>
<keyword evidence="3" id="KW-1185">Reference proteome</keyword>
<dbReference type="GO" id="GO:0003677">
    <property type="term" value="F:DNA binding"/>
    <property type="evidence" value="ECO:0007669"/>
    <property type="project" value="InterPro"/>
</dbReference>
<dbReference type="Pfam" id="PF01381">
    <property type="entry name" value="HTH_3"/>
    <property type="match status" value="1"/>
</dbReference>
<dbReference type="AlphaFoldDB" id="A0A3D9YUF8"/>
<feature type="domain" description="HTH cro/C1-type" evidence="1">
    <location>
        <begin position="16"/>
        <end position="70"/>
    </location>
</feature>
<dbReference type="EMBL" id="QUMO01000004">
    <property type="protein sequence ID" value="REF84552.1"/>
    <property type="molecule type" value="Genomic_DNA"/>
</dbReference>
<comment type="caution">
    <text evidence="2">The sequence shown here is derived from an EMBL/GenBank/DDBJ whole genome shotgun (WGS) entry which is preliminary data.</text>
</comment>
<evidence type="ECO:0000313" key="3">
    <source>
        <dbReference type="Proteomes" id="UP000256900"/>
    </source>
</evidence>
<evidence type="ECO:0000259" key="1">
    <source>
        <dbReference type="PROSITE" id="PS50943"/>
    </source>
</evidence>